<dbReference type="EMBL" id="JAUPFM010000007">
    <property type="protein sequence ID" value="KAK2846545.1"/>
    <property type="molecule type" value="Genomic_DNA"/>
</dbReference>
<proteinExistence type="predicted"/>
<accession>A0AA88N0M7</accession>
<name>A0AA88N0M7_CHASR</name>
<evidence type="ECO:0000256" key="1">
    <source>
        <dbReference type="SAM" id="MobiDB-lite"/>
    </source>
</evidence>
<evidence type="ECO:0000313" key="2">
    <source>
        <dbReference type="EMBL" id="KAK2846545.1"/>
    </source>
</evidence>
<feature type="compositionally biased region" description="Basic residues" evidence="1">
    <location>
        <begin position="34"/>
        <end position="48"/>
    </location>
</feature>
<organism evidence="2 3">
    <name type="scientific">Channa striata</name>
    <name type="common">Snakehead murrel</name>
    <name type="synonym">Ophicephalus striatus</name>
    <dbReference type="NCBI Taxonomy" id="64152"/>
    <lineage>
        <taxon>Eukaryota</taxon>
        <taxon>Metazoa</taxon>
        <taxon>Chordata</taxon>
        <taxon>Craniata</taxon>
        <taxon>Vertebrata</taxon>
        <taxon>Euteleostomi</taxon>
        <taxon>Actinopterygii</taxon>
        <taxon>Neopterygii</taxon>
        <taxon>Teleostei</taxon>
        <taxon>Neoteleostei</taxon>
        <taxon>Acanthomorphata</taxon>
        <taxon>Anabantaria</taxon>
        <taxon>Anabantiformes</taxon>
        <taxon>Channoidei</taxon>
        <taxon>Channidae</taxon>
        <taxon>Channa</taxon>
    </lineage>
</organism>
<keyword evidence="3" id="KW-1185">Reference proteome</keyword>
<reference evidence="2" key="1">
    <citation type="submission" date="2023-07" db="EMBL/GenBank/DDBJ databases">
        <title>Chromosome-level Genome Assembly of Striped Snakehead (Channa striata).</title>
        <authorList>
            <person name="Liu H."/>
        </authorList>
    </citation>
    <scope>NUCLEOTIDE SEQUENCE</scope>
    <source>
        <strain evidence="2">Gz</strain>
        <tissue evidence="2">Muscle</tissue>
    </source>
</reference>
<gene>
    <name evidence="2" type="ORF">Q5P01_009544</name>
</gene>
<dbReference type="AlphaFoldDB" id="A0AA88N0M7"/>
<protein>
    <submittedName>
        <fullName evidence="2">Uncharacterized protein</fullName>
    </submittedName>
</protein>
<evidence type="ECO:0000313" key="3">
    <source>
        <dbReference type="Proteomes" id="UP001187415"/>
    </source>
</evidence>
<comment type="caution">
    <text evidence="2">The sequence shown here is derived from an EMBL/GenBank/DDBJ whole genome shotgun (WGS) entry which is preliminary data.</text>
</comment>
<feature type="region of interest" description="Disordered" evidence="1">
    <location>
        <begin position="34"/>
        <end position="57"/>
    </location>
</feature>
<dbReference type="Proteomes" id="UP001187415">
    <property type="component" value="Unassembled WGS sequence"/>
</dbReference>
<sequence>MSAGPNQGLFPGGSRGQTNANVCVPAVISHRHTKGNLRSNWRKKRRRKSNEEEGDTCPAVMRAALQC</sequence>